<dbReference type="Pfam" id="PF01266">
    <property type="entry name" value="DAO"/>
    <property type="match status" value="1"/>
</dbReference>
<name>A0A1J5PJR4_9ZZZZ</name>
<dbReference type="SUPFAM" id="SSF51905">
    <property type="entry name" value="FAD/NAD(P)-binding domain"/>
    <property type="match status" value="1"/>
</dbReference>
<sequence length="144" mass="15914">MVVDPSGAYFRPEGKGFICGISPTPDQDPECFDFEVQHALFDEVLWPILATRVPGFEAARVQNAWAGHYDMNTLDHNLILGAHPDVDNLLFANGFSGHGMQQSPAVGRALSELVTYGQYRTLDLGAFGWARILENRPLLEINVV</sequence>
<proteinExistence type="predicted"/>
<reference evidence="3" key="1">
    <citation type="submission" date="2016-10" db="EMBL/GenBank/DDBJ databases">
        <title>Sequence of Gallionella enrichment culture.</title>
        <authorList>
            <person name="Poehlein A."/>
            <person name="Muehling M."/>
            <person name="Daniel R."/>
        </authorList>
    </citation>
    <scope>NUCLEOTIDE SEQUENCE</scope>
</reference>
<dbReference type="PANTHER" id="PTHR13847">
    <property type="entry name" value="SARCOSINE DEHYDROGENASE-RELATED"/>
    <property type="match status" value="1"/>
</dbReference>
<dbReference type="GO" id="GO:0005739">
    <property type="term" value="C:mitochondrion"/>
    <property type="evidence" value="ECO:0007669"/>
    <property type="project" value="GOC"/>
</dbReference>
<dbReference type="Gene3D" id="3.50.50.60">
    <property type="entry name" value="FAD/NAD(P)-binding domain"/>
    <property type="match status" value="1"/>
</dbReference>
<accession>A0A1J5PJR4</accession>
<gene>
    <name evidence="3" type="primary">soxA_11</name>
    <name evidence="3" type="ORF">GALL_503740</name>
</gene>
<dbReference type="AlphaFoldDB" id="A0A1J5PJR4"/>
<dbReference type="PANTHER" id="PTHR13847:SF287">
    <property type="entry name" value="FAD-DEPENDENT OXIDOREDUCTASE DOMAIN-CONTAINING PROTEIN 1"/>
    <property type="match status" value="1"/>
</dbReference>
<dbReference type="InterPro" id="IPR006076">
    <property type="entry name" value="FAD-dep_OxRdtase"/>
</dbReference>
<dbReference type="GO" id="GO:0008115">
    <property type="term" value="F:sarcosine oxidase activity"/>
    <property type="evidence" value="ECO:0007669"/>
    <property type="project" value="UniProtKB-EC"/>
</dbReference>
<dbReference type="GO" id="GO:0032981">
    <property type="term" value="P:mitochondrial respiratory chain complex I assembly"/>
    <property type="evidence" value="ECO:0007669"/>
    <property type="project" value="TreeGrafter"/>
</dbReference>
<dbReference type="Gene3D" id="3.30.9.10">
    <property type="entry name" value="D-Amino Acid Oxidase, subunit A, domain 2"/>
    <property type="match status" value="1"/>
</dbReference>
<dbReference type="EC" id="1.5.3.1" evidence="3"/>
<feature type="domain" description="FAD dependent oxidoreductase" evidence="2">
    <location>
        <begin position="4"/>
        <end position="113"/>
    </location>
</feature>
<evidence type="ECO:0000313" key="3">
    <source>
        <dbReference type="EMBL" id="OIQ68039.1"/>
    </source>
</evidence>
<keyword evidence="1 3" id="KW-0560">Oxidoreductase</keyword>
<protein>
    <submittedName>
        <fullName evidence="3">Monomeric sarcosine oxidase</fullName>
        <ecNumber evidence="3">1.5.3.1</ecNumber>
    </submittedName>
</protein>
<organism evidence="3">
    <name type="scientific">mine drainage metagenome</name>
    <dbReference type="NCBI Taxonomy" id="410659"/>
    <lineage>
        <taxon>unclassified sequences</taxon>
        <taxon>metagenomes</taxon>
        <taxon>ecological metagenomes</taxon>
    </lineage>
</organism>
<evidence type="ECO:0000259" key="2">
    <source>
        <dbReference type="Pfam" id="PF01266"/>
    </source>
</evidence>
<dbReference type="InterPro" id="IPR036188">
    <property type="entry name" value="FAD/NAD-bd_sf"/>
</dbReference>
<comment type="caution">
    <text evidence="3">The sequence shown here is derived from an EMBL/GenBank/DDBJ whole genome shotgun (WGS) entry which is preliminary data.</text>
</comment>
<dbReference type="EMBL" id="MLJW01005541">
    <property type="protein sequence ID" value="OIQ68039.1"/>
    <property type="molecule type" value="Genomic_DNA"/>
</dbReference>
<evidence type="ECO:0000256" key="1">
    <source>
        <dbReference type="ARBA" id="ARBA00023002"/>
    </source>
</evidence>